<dbReference type="Pfam" id="PF00026">
    <property type="entry name" value="Asp"/>
    <property type="match status" value="1"/>
</dbReference>
<evidence type="ECO:0000256" key="4">
    <source>
        <dbReference type="ARBA" id="ARBA00022750"/>
    </source>
</evidence>
<comment type="caution">
    <text evidence="8">The sequence shown here is derived from an EMBL/GenBank/DDBJ whole genome shotgun (WGS) entry which is preliminary data.</text>
</comment>
<evidence type="ECO:0000256" key="1">
    <source>
        <dbReference type="ARBA" id="ARBA00007447"/>
    </source>
</evidence>
<dbReference type="FunFam" id="2.40.70.10:FF:000052">
    <property type="entry name" value="ASpartyl Protease"/>
    <property type="match status" value="1"/>
</dbReference>
<feature type="domain" description="Peptidase A1" evidence="7">
    <location>
        <begin position="1"/>
        <end position="275"/>
    </location>
</feature>
<evidence type="ECO:0000256" key="6">
    <source>
        <dbReference type="ARBA" id="ARBA00023180"/>
    </source>
</evidence>
<dbReference type="PROSITE" id="PS51767">
    <property type="entry name" value="PEPTIDASE_A1"/>
    <property type="match status" value="1"/>
</dbReference>
<dbReference type="Gene3D" id="2.40.70.10">
    <property type="entry name" value="Acid Proteases"/>
    <property type="match status" value="2"/>
</dbReference>
<evidence type="ECO:0000256" key="3">
    <source>
        <dbReference type="ARBA" id="ARBA00022729"/>
    </source>
</evidence>
<feature type="non-terminal residue" evidence="8">
    <location>
        <position position="1"/>
    </location>
</feature>
<dbReference type="SUPFAM" id="SSF50630">
    <property type="entry name" value="Acid proteases"/>
    <property type="match status" value="1"/>
</dbReference>
<keyword evidence="5" id="KW-0378">Hydrolase</keyword>
<sequence length="285" mass="31076">SASSTYNGSTETFALEYGSGSCWGTIGYDAIDLAGLKYDSQGLGVAVHIAEVFGNQPIDGILGLGWPNLAVKDVVPPMQNMLSQLNEPIFTVFMSRFQMLWCRHRDLSLDAVDGGVITFGGFDNANCNAEINYVPLTSKTYWQFKMDDFSIGGYHAPNSYQVISDTGTSWIGAPSAVFSNIVKQTKAKWNSNVYLYILPCKGSYPDMVFKIGGRDYKVTSYEYVLDLGLSPPGNCVLAAFDMGANGFGPQWILGDVFIRQFCNVHDIGQARIGFARSTNAATSFS</sequence>
<keyword evidence="4" id="KW-0064">Aspartyl protease</keyword>
<dbReference type="PRINTS" id="PR00792">
    <property type="entry name" value="PEPSIN"/>
</dbReference>
<protein>
    <recommendedName>
        <fullName evidence="7">Peptidase A1 domain-containing protein</fullName>
    </recommendedName>
</protein>
<dbReference type="PANTHER" id="PTHR47966">
    <property type="entry name" value="BETA-SITE APP-CLEAVING ENZYME, ISOFORM A-RELATED"/>
    <property type="match status" value="1"/>
</dbReference>
<evidence type="ECO:0000313" key="9">
    <source>
        <dbReference type="Proteomes" id="UP001328107"/>
    </source>
</evidence>
<dbReference type="AlphaFoldDB" id="A0AAN5CJI9"/>
<evidence type="ECO:0000256" key="5">
    <source>
        <dbReference type="ARBA" id="ARBA00022801"/>
    </source>
</evidence>
<dbReference type="GO" id="GO:0006508">
    <property type="term" value="P:proteolysis"/>
    <property type="evidence" value="ECO:0007669"/>
    <property type="project" value="UniProtKB-KW"/>
</dbReference>
<keyword evidence="6" id="KW-0325">Glycoprotein</keyword>
<organism evidence="8 9">
    <name type="scientific">Pristionchus mayeri</name>
    <dbReference type="NCBI Taxonomy" id="1317129"/>
    <lineage>
        <taxon>Eukaryota</taxon>
        <taxon>Metazoa</taxon>
        <taxon>Ecdysozoa</taxon>
        <taxon>Nematoda</taxon>
        <taxon>Chromadorea</taxon>
        <taxon>Rhabditida</taxon>
        <taxon>Rhabditina</taxon>
        <taxon>Diplogasteromorpha</taxon>
        <taxon>Diplogasteroidea</taxon>
        <taxon>Neodiplogasteridae</taxon>
        <taxon>Pristionchus</taxon>
    </lineage>
</organism>
<dbReference type="InterPro" id="IPR001461">
    <property type="entry name" value="Aspartic_peptidase_A1"/>
</dbReference>
<evidence type="ECO:0000259" key="7">
    <source>
        <dbReference type="PROSITE" id="PS51767"/>
    </source>
</evidence>
<dbReference type="InterPro" id="IPR034164">
    <property type="entry name" value="Pepsin-like_dom"/>
</dbReference>
<dbReference type="InterPro" id="IPR021109">
    <property type="entry name" value="Peptidase_aspartic_dom_sf"/>
</dbReference>
<keyword evidence="2" id="KW-0645">Protease</keyword>
<dbReference type="EMBL" id="BTRK01000004">
    <property type="protein sequence ID" value="GMR45602.1"/>
    <property type="molecule type" value="Genomic_DNA"/>
</dbReference>
<comment type="similarity">
    <text evidence="1">Belongs to the peptidase A1 family.</text>
</comment>
<dbReference type="GO" id="GO:0005764">
    <property type="term" value="C:lysosome"/>
    <property type="evidence" value="ECO:0007669"/>
    <property type="project" value="TreeGrafter"/>
</dbReference>
<dbReference type="CDD" id="cd05471">
    <property type="entry name" value="pepsin_like"/>
    <property type="match status" value="1"/>
</dbReference>
<keyword evidence="9" id="KW-1185">Reference proteome</keyword>
<gene>
    <name evidence="8" type="ORF">PMAYCL1PPCAC_15797</name>
</gene>
<keyword evidence="3" id="KW-0732">Signal</keyword>
<dbReference type="PANTHER" id="PTHR47966:SF8">
    <property type="entry name" value="ASPARTIC PROTEASE 1-RELATED"/>
    <property type="match status" value="1"/>
</dbReference>
<dbReference type="Proteomes" id="UP001328107">
    <property type="component" value="Unassembled WGS sequence"/>
</dbReference>
<dbReference type="InterPro" id="IPR033121">
    <property type="entry name" value="PEPTIDASE_A1"/>
</dbReference>
<dbReference type="GO" id="GO:0004190">
    <property type="term" value="F:aspartic-type endopeptidase activity"/>
    <property type="evidence" value="ECO:0007669"/>
    <property type="project" value="UniProtKB-KW"/>
</dbReference>
<accession>A0AAN5CJI9</accession>
<feature type="non-terminal residue" evidence="8">
    <location>
        <position position="285"/>
    </location>
</feature>
<proteinExistence type="inferred from homology"/>
<evidence type="ECO:0000313" key="8">
    <source>
        <dbReference type="EMBL" id="GMR45602.1"/>
    </source>
</evidence>
<evidence type="ECO:0000256" key="2">
    <source>
        <dbReference type="ARBA" id="ARBA00022670"/>
    </source>
</evidence>
<name>A0AAN5CJI9_9BILA</name>
<reference evidence="9" key="1">
    <citation type="submission" date="2022-10" db="EMBL/GenBank/DDBJ databases">
        <title>Genome assembly of Pristionchus species.</title>
        <authorList>
            <person name="Yoshida K."/>
            <person name="Sommer R.J."/>
        </authorList>
    </citation>
    <scope>NUCLEOTIDE SEQUENCE [LARGE SCALE GENOMIC DNA]</scope>
    <source>
        <strain evidence="9">RS5460</strain>
    </source>
</reference>